<dbReference type="InterPro" id="IPR036412">
    <property type="entry name" value="HAD-like_sf"/>
</dbReference>
<evidence type="ECO:0008006" key="3">
    <source>
        <dbReference type="Google" id="ProtNLM"/>
    </source>
</evidence>
<gene>
    <name evidence="1" type="ORF">COT63_01275</name>
</gene>
<name>A0A2H0WRA7_9BACT</name>
<evidence type="ECO:0000313" key="1">
    <source>
        <dbReference type="EMBL" id="PIS15204.1"/>
    </source>
</evidence>
<dbReference type="Proteomes" id="UP000231282">
    <property type="component" value="Unassembled WGS sequence"/>
</dbReference>
<dbReference type="Gene3D" id="3.40.50.1000">
    <property type="entry name" value="HAD superfamily/HAD-like"/>
    <property type="match status" value="1"/>
</dbReference>
<sequence>MKSGKKIVKIGFDLDGVIVDKPFLIPKALLERLSRGKQENELHYRYPKTKLERRIRKLSHFYLFRPPLRQNINFIKDLKKQGCKLYLVSSRYSFLKRETMVWLEKRKLNNVFEKVFLNLNDKQPHLFKREVLERLNLDYFFEDDKRIVDYLKKKISSAKIYLVNSKQLIPPVFKDVKA</sequence>
<accession>A0A2H0WRA7</accession>
<organism evidence="1 2">
    <name type="scientific">Candidatus Shapirobacteria bacterium CG09_land_8_20_14_0_10_38_17</name>
    <dbReference type="NCBI Taxonomy" id="1974884"/>
    <lineage>
        <taxon>Bacteria</taxon>
        <taxon>Candidatus Shapironibacteriota</taxon>
    </lineage>
</organism>
<dbReference type="EMBL" id="PEZH01000022">
    <property type="protein sequence ID" value="PIS15204.1"/>
    <property type="molecule type" value="Genomic_DNA"/>
</dbReference>
<dbReference type="AlphaFoldDB" id="A0A2H0WRA7"/>
<reference evidence="2" key="1">
    <citation type="submission" date="2017-09" db="EMBL/GenBank/DDBJ databases">
        <title>Depth-based differentiation of microbial function through sediment-hosted aquifers and enrichment of novel symbionts in the deep terrestrial subsurface.</title>
        <authorList>
            <person name="Probst A.J."/>
            <person name="Ladd B."/>
            <person name="Jarett J.K."/>
            <person name="Geller-Mcgrath D.E."/>
            <person name="Sieber C.M.K."/>
            <person name="Emerson J.B."/>
            <person name="Anantharaman K."/>
            <person name="Thomas B.C."/>
            <person name="Malmstrom R."/>
            <person name="Stieglmeier M."/>
            <person name="Klingl A."/>
            <person name="Woyke T."/>
            <person name="Ryan C.M."/>
            <person name="Banfield J.F."/>
        </authorList>
    </citation>
    <scope>NUCLEOTIDE SEQUENCE [LARGE SCALE GENOMIC DNA]</scope>
</reference>
<protein>
    <recommendedName>
        <fullName evidence="3">FCP1 homology domain-containing protein</fullName>
    </recommendedName>
</protein>
<proteinExistence type="predicted"/>
<comment type="caution">
    <text evidence="1">The sequence shown here is derived from an EMBL/GenBank/DDBJ whole genome shotgun (WGS) entry which is preliminary data.</text>
</comment>
<dbReference type="SUPFAM" id="SSF56784">
    <property type="entry name" value="HAD-like"/>
    <property type="match status" value="1"/>
</dbReference>
<evidence type="ECO:0000313" key="2">
    <source>
        <dbReference type="Proteomes" id="UP000231282"/>
    </source>
</evidence>
<dbReference type="InterPro" id="IPR023214">
    <property type="entry name" value="HAD_sf"/>
</dbReference>